<feature type="region of interest" description="Disordered" evidence="1">
    <location>
        <begin position="62"/>
        <end position="143"/>
    </location>
</feature>
<evidence type="ECO:0000313" key="2">
    <source>
        <dbReference type="EMBL" id="CAG8701436.1"/>
    </source>
</evidence>
<keyword evidence="3" id="KW-1185">Reference proteome</keyword>
<dbReference type="OrthoDB" id="2441119at2759"/>
<feature type="compositionally biased region" description="Basic and acidic residues" evidence="1">
    <location>
        <begin position="116"/>
        <end position="134"/>
    </location>
</feature>
<sequence>MLPRYFIFYNHNNVTDVFTCKKVTYDGIDVVSQHLAQLYDKAIDAEDRANRANQEEILCGVDDESLDKVEPGQRGSLNQALSHDDNDCSHNNDSKEEMPNESDDDGYSGCGGYNEYGERDKGYYDLNSEKKTSKNSDYLISAY</sequence>
<accession>A0A9N9HR37</accession>
<organism evidence="2 3">
    <name type="scientific">Dentiscutata erythropus</name>
    <dbReference type="NCBI Taxonomy" id="1348616"/>
    <lineage>
        <taxon>Eukaryota</taxon>
        <taxon>Fungi</taxon>
        <taxon>Fungi incertae sedis</taxon>
        <taxon>Mucoromycota</taxon>
        <taxon>Glomeromycotina</taxon>
        <taxon>Glomeromycetes</taxon>
        <taxon>Diversisporales</taxon>
        <taxon>Gigasporaceae</taxon>
        <taxon>Dentiscutata</taxon>
    </lineage>
</organism>
<protein>
    <submittedName>
        <fullName evidence="2">11834_t:CDS:1</fullName>
    </submittedName>
</protein>
<gene>
    <name evidence="2" type="ORF">DERYTH_LOCUS13013</name>
</gene>
<feature type="compositionally biased region" description="Basic and acidic residues" evidence="1">
    <location>
        <begin position="82"/>
        <end position="98"/>
    </location>
</feature>
<dbReference type="Proteomes" id="UP000789405">
    <property type="component" value="Unassembled WGS sequence"/>
</dbReference>
<dbReference type="AlphaFoldDB" id="A0A9N9HR37"/>
<name>A0A9N9HR37_9GLOM</name>
<reference evidence="2" key="1">
    <citation type="submission" date="2021-06" db="EMBL/GenBank/DDBJ databases">
        <authorList>
            <person name="Kallberg Y."/>
            <person name="Tangrot J."/>
            <person name="Rosling A."/>
        </authorList>
    </citation>
    <scope>NUCLEOTIDE SEQUENCE</scope>
    <source>
        <strain evidence="2">MA453B</strain>
    </source>
</reference>
<evidence type="ECO:0000256" key="1">
    <source>
        <dbReference type="SAM" id="MobiDB-lite"/>
    </source>
</evidence>
<comment type="caution">
    <text evidence="2">The sequence shown here is derived from an EMBL/GenBank/DDBJ whole genome shotgun (WGS) entry which is preliminary data.</text>
</comment>
<dbReference type="EMBL" id="CAJVPY010008849">
    <property type="protein sequence ID" value="CAG8701436.1"/>
    <property type="molecule type" value="Genomic_DNA"/>
</dbReference>
<evidence type="ECO:0000313" key="3">
    <source>
        <dbReference type="Proteomes" id="UP000789405"/>
    </source>
</evidence>
<proteinExistence type="predicted"/>